<evidence type="ECO:0000313" key="2">
    <source>
        <dbReference type="EMBL" id="QQK74617.1"/>
    </source>
</evidence>
<protein>
    <submittedName>
        <fullName evidence="2">Uncharacterized protein</fullName>
    </submittedName>
</protein>
<dbReference type="EMBL" id="CP054705">
    <property type="protein sequence ID" value="QQK74617.1"/>
    <property type="molecule type" value="Genomic_DNA"/>
</dbReference>
<sequence>MTEYDAEVTESAPPMPLDDAPKKKNSPKSTLSSLTNGTIPQKGGAIPS</sequence>
<keyword evidence="3" id="KW-1185">Reference proteome</keyword>
<reference evidence="2 3" key="1">
    <citation type="submission" date="2020-06" db="EMBL/GenBank/DDBJ databases">
        <title>Genomic analysis of Salicibibacter sp. NKC5-3.</title>
        <authorList>
            <person name="Oh Y.J."/>
        </authorList>
    </citation>
    <scope>NUCLEOTIDE SEQUENCE [LARGE SCALE GENOMIC DNA]</scope>
    <source>
        <strain evidence="2 3">NKC5-3</strain>
    </source>
</reference>
<organism evidence="2 3">
    <name type="scientific">Salicibibacter cibarius</name>
    <dbReference type="NCBI Taxonomy" id="2743000"/>
    <lineage>
        <taxon>Bacteria</taxon>
        <taxon>Bacillati</taxon>
        <taxon>Bacillota</taxon>
        <taxon>Bacilli</taxon>
        <taxon>Bacillales</taxon>
        <taxon>Bacillaceae</taxon>
        <taxon>Salicibibacter</taxon>
    </lineage>
</organism>
<dbReference type="KEGG" id="scia:HUG15_02710"/>
<evidence type="ECO:0000313" key="3">
    <source>
        <dbReference type="Proteomes" id="UP000595823"/>
    </source>
</evidence>
<dbReference type="Proteomes" id="UP000595823">
    <property type="component" value="Chromosome"/>
</dbReference>
<proteinExistence type="predicted"/>
<name>A0A7T6Z0K0_9BACI</name>
<feature type="compositionally biased region" description="Polar residues" evidence="1">
    <location>
        <begin position="27"/>
        <end position="39"/>
    </location>
</feature>
<accession>A0A7T6Z0K0</accession>
<dbReference type="AlphaFoldDB" id="A0A7T6Z0K0"/>
<gene>
    <name evidence="2" type="ORF">HUG15_02710</name>
</gene>
<evidence type="ECO:0000256" key="1">
    <source>
        <dbReference type="SAM" id="MobiDB-lite"/>
    </source>
</evidence>
<feature type="region of interest" description="Disordered" evidence="1">
    <location>
        <begin position="1"/>
        <end position="48"/>
    </location>
</feature>
<dbReference type="RefSeq" id="WP_200126820.1">
    <property type="nucleotide sequence ID" value="NZ_CP054705.1"/>
</dbReference>